<organism evidence="2 3">
    <name type="scientific">Dendrothele bispora (strain CBS 962.96)</name>
    <dbReference type="NCBI Taxonomy" id="1314807"/>
    <lineage>
        <taxon>Eukaryota</taxon>
        <taxon>Fungi</taxon>
        <taxon>Dikarya</taxon>
        <taxon>Basidiomycota</taxon>
        <taxon>Agaricomycotina</taxon>
        <taxon>Agaricomycetes</taxon>
        <taxon>Agaricomycetidae</taxon>
        <taxon>Agaricales</taxon>
        <taxon>Agaricales incertae sedis</taxon>
        <taxon>Dendrothele</taxon>
    </lineage>
</organism>
<dbReference type="EMBL" id="ML179357">
    <property type="protein sequence ID" value="THU89786.1"/>
    <property type="molecule type" value="Genomic_DNA"/>
</dbReference>
<reference evidence="2 3" key="1">
    <citation type="journal article" date="2019" name="Nat. Ecol. Evol.">
        <title>Megaphylogeny resolves global patterns of mushroom evolution.</title>
        <authorList>
            <person name="Varga T."/>
            <person name="Krizsan K."/>
            <person name="Foldi C."/>
            <person name="Dima B."/>
            <person name="Sanchez-Garcia M."/>
            <person name="Sanchez-Ramirez S."/>
            <person name="Szollosi G.J."/>
            <person name="Szarkandi J.G."/>
            <person name="Papp V."/>
            <person name="Albert L."/>
            <person name="Andreopoulos W."/>
            <person name="Angelini C."/>
            <person name="Antonin V."/>
            <person name="Barry K.W."/>
            <person name="Bougher N.L."/>
            <person name="Buchanan P."/>
            <person name="Buyck B."/>
            <person name="Bense V."/>
            <person name="Catcheside P."/>
            <person name="Chovatia M."/>
            <person name="Cooper J."/>
            <person name="Damon W."/>
            <person name="Desjardin D."/>
            <person name="Finy P."/>
            <person name="Geml J."/>
            <person name="Haridas S."/>
            <person name="Hughes K."/>
            <person name="Justo A."/>
            <person name="Karasinski D."/>
            <person name="Kautmanova I."/>
            <person name="Kiss B."/>
            <person name="Kocsube S."/>
            <person name="Kotiranta H."/>
            <person name="LaButti K.M."/>
            <person name="Lechner B.E."/>
            <person name="Liimatainen K."/>
            <person name="Lipzen A."/>
            <person name="Lukacs Z."/>
            <person name="Mihaltcheva S."/>
            <person name="Morgado L.N."/>
            <person name="Niskanen T."/>
            <person name="Noordeloos M.E."/>
            <person name="Ohm R.A."/>
            <person name="Ortiz-Santana B."/>
            <person name="Ovrebo C."/>
            <person name="Racz N."/>
            <person name="Riley R."/>
            <person name="Savchenko A."/>
            <person name="Shiryaev A."/>
            <person name="Soop K."/>
            <person name="Spirin V."/>
            <person name="Szebenyi C."/>
            <person name="Tomsovsky M."/>
            <person name="Tulloss R.E."/>
            <person name="Uehling J."/>
            <person name="Grigoriev I.V."/>
            <person name="Vagvolgyi C."/>
            <person name="Papp T."/>
            <person name="Martin F.M."/>
            <person name="Miettinen O."/>
            <person name="Hibbett D.S."/>
            <person name="Nagy L.G."/>
        </authorList>
    </citation>
    <scope>NUCLEOTIDE SEQUENCE [LARGE SCALE GENOMIC DNA]</scope>
    <source>
        <strain evidence="2 3">CBS 962.96</strain>
    </source>
</reference>
<gene>
    <name evidence="2" type="ORF">K435DRAFT_802500</name>
</gene>
<dbReference type="AlphaFoldDB" id="A0A4S8LKM1"/>
<evidence type="ECO:0000313" key="2">
    <source>
        <dbReference type="EMBL" id="THU89786.1"/>
    </source>
</evidence>
<evidence type="ECO:0000313" key="3">
    <source>
        <dbReference type="Proteomes" id="UP000297245"/>
    </source>
</evidence>
<feature type="compositionally biased region" description="Basic and acidic residues" evidence="1">
    <location>
        <begin position="115"/>
        <end position="126"/>
    </location>
</feature>
<feature type="compositionally biased region" description="Basic and acidic residues" evidence="1">
    <location>
        <begin position="151"/>
        <end position="161"/>
    </location>
</feature>
<dbReference type="Proteomes" id="UP000297245">
    <property type="component" value="Unassembled WGS sequence"/>
</dbReference>
<proteinExistence type="predicted"/>
<accession>A0A4S8LKM1</accession>
<name>A0A4S8LKM1_DENBC</name>
<feature type="region of interest" description="Disordered" evidence="1">
    <location>
        <begin position="80"/>
        <end position="161"/>
    </location>
</feature>
<feature type="compositionally biased region" description="Basic and acidic residues" evidence="1">
    <location>
        <begin position="134"/>
        <end position="143"/>
    </location>
</feature>
<feature type="compositionally biased region" description="Polar residues" evidence="1">
    <location>
        <begin position="97"/>
        <end position="112"/>
    </location>
</feature>
<protein>
    <submittedName>
        <fullName evidence="2">Uncharacterized protein</fullName>
    </submittedName>
</protein>
<evidence type="ECO:0000256" key="1">
    <source>
        <dbReference type="SAM" id="MobiDB-lite"/>
    </source>
</evidence>
<sequence>MYYRNPDKVLVGVLTGSCLSGFSFDPESAAEVKEKVTIQYTTSFQCTTSFEAVLRVKKKEEELWVVGKIRRKKIHGQETLRSNSEIPEMYSGDSKKVTMTHTQEGKNRSSTIGIRVKEHNRVEITNRKKKKSSKSTEGEEKGNRGNNYGHQYDKDQSMENM</sequence>
<keyword evidence="3" id="KW-1185">Reference proteome</keyword>